<evidence type="ECO:0000313" key="1">
    <source>
        <dbReference type="EMBL" id="SUZ58841.1"/>
    </source>
</evidence>
<dbReference type="InterPro" id="IPR029063">
    <property type="entry name" value="SAM-dependent_MTases_sf"/>
</dbReference>
<reference evidence="1" key="1">
    <citation type="submission" date="2018-05" db="EMBL/GenBank/DDBJ databases">
        <authorList>
            <person name="Lanie J.A."/>
            <person name="Ng W.-L."/>
            <person name="Kazmierczak K.M."/>
            <person name="Andrzejewski T.M."/>
            <person name="Davidsen T.M."/>
            <person name="Wayne K.J."/>
            <person name="Tettelin H."/>
            <person name="Glass J.I."/>
            <person name="Rusch D."/>
            <person name="Podicherti R."/>
            <person name="Tsui H.-C.T."/>
            <person name="Winkler M.E."/>
        </authorList>
    </citation>
    <scope>NUCLEOTIDE SEQUENCE</scope>
</reference>
<dbReference type="Gene3D" id="3.40.50.150">
    <property type="entry name" value="Vaccinia Virus protein VP39"/>
    <property type="match status" value="1"/>
</dbReference>
<dbReference type="PANTHER" id="PTHR43861">
    <property type="entry name" value="TRANS-ACONITATE 2-METHYLTRANSFERASE-RELATED"/>
    <property type="match status" value="1"/>
</dbReference>
<organism evidence="1">
    <name type="scientific">marine metagenome</name>
    <dbReference type="NCBI Taxonomy" id="408172"/>
    <lineage>
        <taxon>unclassified sequences</taxon>
        <taxon>metagenomes</taxon>
        <taxon>ecological metagenomes</taxon>
    </lineage>
</organism>
<dbReference type="SUPFAM" id="SSF53335">
    <property type="entry name" value="S-adenosyl-L-methionine-dependent methyltransferases"/>
    <property type="match status" value="1"/>
</dbReference>
<dbReference type="Pfam" id="PF13489">
    <property type="entry name" value="Methyltransf_23"/>
    <property type="match status" value="1"/>
</dbReference>
<dbReference type="EMBL" id="UINC01000644">
    <property type="protein sequence ID" value="SUZ58841.1"/>
    <property type="molecule type" value="Genomic_DNA"/>
</dbReference>
<gene>
    <name evidence="1" type="ORF">METZ01_LOCUS11695</name>
</gene>
<dbReference type="CDD" id="cd02440">
    <property type="entry name" value="AdoMet_MTases"/>
    <property type="match status" value="1"/>
</dbReference>
<dbReference type="AlphaFoldDB" id="A0A381NW48"/>
<sequence length="205" mass="23616">MIKKHPIEIFSDWVSSGKDDGMEKNHMQSVKNMLDYALKDLEDFTFIDAGCGTGWVVRMVSKMETCFSSNGVDGSTKMIEKARSLDSLNKYDCSDLLTWKPNSKKDVVHSMEVLYYFENPLLVIENFFNNWLNENGRLIIGVDFYKENSSSHDWPEKTNISIMNLISTSEWKKMFLDAGFKNVESWKVGKTKYWEGTLVVTGTKK</sequence>
<accession>A0A381NW48</accession>
<evidence type="ECO:0008006" key="2">
    <source>
        <dbReference type="Google" id="ProtNLM"/>
    </source>
</evidence>
<protein>
    <recommendedName>
        <fullName evidence="2">Nodulation protein S NodS</fullName>
    </recommendedName>
</protein>
<proteinExistence type="predicted"/>
<name>A0A381NW48_9ZZZZ</name>